<keyword evidence="2" id="KW-0539">Nucleus</keyword>
<dbReference type="SUPFAM" id="SSF54160">
    <property type="entry name" value="Chromo domain-like"/>
    <property type="match status" value="1"/>
</dbReference>
<feature type="domain" description="Chromo" evidence="3">
    <location>
        <begin position="14"/>
        <end position="70"/>
    </location>
</feature>
<dbReference type="Gene3D" id="2.40.50.40">
    <property type="match status" value="1"/>
</dbReference>
<accession>A0A1D2MRV0</accession>
<dbReference type="STRING" id="48709.A0A1D2MRV0"/>
<dbReference type="GO" id="GO:0005634">
    <property type="term" value="C:nucleus"/>
    <property type="evidence" value="ECO:0007669"/>
    <property type="project" value="UniProtKB-SubCell"/>
</dbReference>
<dbReference type="AlphaFoldDB" id="A0A1D2MRV0"/>
<dbReference type="SMART" id="SM00300">
    <property type="entry name" value="ChSh"/>
    <property type="match status" value="1"/>
</dbReference>
<evidence type="ECO:0000256" key="1">
    <source>
        <dbReference type="ARBA" id="ARBA00004123"/>
    </source>
</evidence>
<evidence type="ECO:0000313" key="4">
    <source>
        <dbReference type="EMBL" id="ODM95726.1"/>
    </source>
</evidence>
<dbReference type="OrthoDB" id="433924at2759"/>
<evidence type="ECO:0000259" key="3">
    <source>
        <dbReference type="PROSITE" id="PS50013"/>
    </source>
</evidence>
<comment type="subcellular location">
    <subcellularLocation>
        <location evidence="1">Nucleus</location>
    </subcellularLocation>
</comment>
<dbReference type="InterPro" id="IPR016197">
    <property type="entry name" value="Chromo-like_dom_sf"/>
</dbReference>
<dbReference type="Pfam" id="PF01393">
    <property type="entry name" value="Chromo_shadow"/>
    <property type="match status" value="1"/>
</dbReference>
<dbReference type="Proteomes" id="UP000094527">
    <property type="component" value="Unassembled WGS sequence"/>
</dbReference>
<dbReference type="InterPro" id="IPR008251">
    <property type="entry name" value="Chromo_shadow_dom"/>
</dbReference>
<organism evidence="4 5">
    <name type="scientific">Orchesella cincta</name>
    <name type="common">Springtail</name>
    <name type="synonym">Podura cincta</name>
    <dbReference type="NCBI Taxonomy" id="48709"/>
    <lineage>
        <taxon>Eukaryota</taxon>
        <taxon>Metazoa</taxon>
        <taxon>Ecdysozoa</taxon>
        <taxon>Arthropoda</taxon>
        <taxon>Hexapoda</taxon>
        <taxon>Collembola</taxon>
        <taxon>Entomobryomorpha</taxon>
        <taxon>Entomobryoidea</taxon>
        <taxon>Orchesellidae</taxon>
        <taxon>Orchesellinae</taxon>
        <taxon>Orchesella</taxon>
    </lineage>
</organism>
<dbReference type="EMBL" id="LJIJ01000629">
    <property type="protein sequence ID" value="ODM95726.1"/>
    <property type="molecule type" value="Genomic_DNA"/>
</dbReference>
<name>A0A1D2MRV0_ORCCI</name>
<proteinExistence type="predicted"/>
<keyword evidence="5" id="KW-1185">Reference proteome</keyword>
<protein>
    <submittedName>
        <fullName evidence="4">Chromobox protein 5</fullName>
    </submittedName>
</protein>
<gene>
    <name evidence="4" type="ORF">Ocin01_10949</name>
</gene>
<reference evidence="4 5" key="1">
    <citation type="journal article" date="2016" name="Genome Biol. Evol.">
        <title>Gene Family Evolution Reflects Adaptation to Soil Environmental Stressors in the Genome of the Collembolan Orchesella cincta.</title>
        <authorList>
            <person name="Faddeeva-Vakhrusheva A."/>
            <person name="Derks M.F."/>
            <person name="Anvar S.Y."/>
            <person name="Agamennone V."/>
            <person name="Suring W."/>
            <person name="Smit S."/>
            <person name="van Straalen N.M."/>
            <person name="Roelofs D."/>
        </authorList>
    </citation>
    <scope>NUCLEOTIDE SEQUENCE [LARGE SCALE GENOMIC DNA]</scope>
    <source>
        <tissue evidence="4">Mixed pool</tissue>
    </source>
</reference>
<comment type="caution">
    <text evidence="4">The sequence shown here is derived from an EMBL/GenBank/DDBJ whole genome shotgun (WGS) entry which is preliminary data.</text>
</comment>
<evidence type="ECO:0000313" key="5">
    <source>
        <dbReference type="Proteomes" id="UP000094527"/>
    </source>
</evidence>
<dbReference type="InterPro" id="IPR000953">
    <property type="entry name" value="Chromo/chromo_shadow_dom"/>
</dbReference>
<evidence type="ECO:0000256" key="2">
    <source>
        <dbReference type="ARBA" id="ARBA00023242"/>
    </source>
</evidence>
<dbReference type="CDD" id="cd00034">
    <property type="entry name" value="CSD"/>
    <property type="match status" value="1"/>
</dbReference>
<sequence>MATPNTTSPFDLGLAPEKIIGAHLDSNGDKFFLVKWKNTSRVDLLTNEEIKARCPALLIKYYESKIILNA</sequence>
<dbReference type="PROSITE" id="PS50013">
    <property type="entry name" value="CHROMO_2"/>
    <property type="match status" value="1"/>
</dbReference>
<dbReference type="GO" id="GO:0005694">
    <property type="term" value="C:chromosome"/>
    <property type="evidence" value="ECO:0007669"/>
    <property type="project" value="UniProtKB-ARBA"/>
</dbReference>